<keyword evidence="3" id="KW-1185">Reference proteome</keyword>
<proteinExistence type="predicted"/>
<dbReference type="EMBL" id="JAHBFI010000019">
    <property type="protein sequence ID" value="MBZ5963093.1"/>
    <property type="molecule type" value="Genomic_DNA"/>
</dbReference>
<dbReference type="InterPro" id="IPR014965">
    <property type="entry name" value="Amino_acid_metab_prot_put"/>
</dbReference>
<dbReference type="OMA" id="PYNATCQ"/>
<gene>
    <name evidence="1" type="ORF">C122C_1799</name>
    <name evidence="2" type="ORF">KIJ12_08060</name>
</gene>
<dbReference type="EMBL" id="FBSY01000001">
    <property type="protein sequence ID" value="CUW03333.1"/>
    <property type="molecule type" value="Genomic_DNA"/>
</dbReference>
<reference evidence="1 3" key="1">
    <citation type="submission" date="2015-12" db="EMBL/GenBank/DDBJ databases">
        <authorList>
            <person name="Andreevskaya M."/>
        </authorList>
    </citation>
    <scope>NUCLEOTIDE SEQUENCE [LARGE SCALE GENOMIC DNA]</scope>
    <source>
        <strain evidence="1 3">C122c</strain>
    </source>
</reference>
<sequence>MAFNKIVTVPDDATYKLSDNIKKYTLGDLGFITNNAGVHVLHRALEPEKSLVNAIQLKISVNQELTGFKISTLSAGDVVRVNIFKNNNAEEMTKLYHFFMTELVARNVLEKI</sequence>
<evidence type="ECO:0000313" key="4">
    <source>
        <dbReference type="Proteomes" id="UP000752647"/>
    </source>
</evidence>
<dbReference type="Proteomes" id="UP000199271">
    <property type="component" value="Unassembled WGS sequence"/>
</dbReference>
<name>A0A9Q3SZL9_9LACO</name>
<dbReference type="Proteomes" id="UP000752647">
    <property type="component" value="Unassembled WGS sequence"/>
</dbReference>
<evidence type="ECO:0000313" key="2">
    <source>
        <dbReference type="EMBL" id="MBZ5963093.1"/>
    </source>
</evidence>
<dbReference type="RefSeq" id="WP_010388810.1">
    <property type="nucleotide sequence ID" value="NZ_BPKT01000003.1"/>
</dbReference>
<dbReference type="GeneID" id="61037827"/>
<dbReference type="InterPro" id="IPR035942">
    <property type="entry name" value="Lp2179-like_sf"/>
</dbReference>
<evidence type="ECO:0000313" key="3">
    <source>
        <dbReference type="Proteomes" id="UP000199271"/>
    </source>
</evidence>
<dbReference type="AlphaFoldDB" id="A0A9Q3SZL9"/>
<dbReference type="Gene3D" id="3.30.1820.10">
    <property type="entry name" value="Lp2179-like"/>
    <property type="match status" value="1"/>
</dbReference>
<organism evidence="2 4">
    <name type="scientific">Leuconostoc gasicomitatum</name>
    <dbReference type="NCBI Taxonomy" id="115778"/>
    <lineage>
        <taxon>Bacteria</taxon>
        <taxon>Bacillati</taxon>
        <taxon>Bacillota</taxon>
        <taxon>Bacilli</taxon>
        <taxon>Lactobacillales</taxon>
        <taxon>Lactobacillaceae</taxon>
        <taxon>Leuconostoc</taxon>
        <taxon>Leuconostoc gelidum group</taxon>
    </lineage>
</organism>
<protein>
    <submittedName>
        <fullName evidence="2">Cysteine desulfurase</fullName>
    </submittedName>
</protein>
<reference evidence="2" key="2">
    <citation type="submission" date="2021-05" db="EMBL/GenBank/DDBJ databases">
        <title>Pangenome of Leuconostoc gelidum warrants species status for Leuconostoc gelidum subsp. gasicomitatum.</title>
        <authorList>
            <person name="Johansson P."/>
            <person name="Sade E."/>
            <person name="Hultman J."/>
            <person name="Auvinen P."/>
            <person name="Bjorkroth J."/>
        </authorList>
    </citation>
    <scope>NUCLEOTIDE SEQUENCE</scope>
    <source>
        <strain evidence="2">A.21.4</strain>
    </source>
</reference>
<dbReference type="Pfam" id="PF08866">
    <property type="entry name" value="DUF1831"/>
    <property type="match status" value="1"/>
</dbReference>
<evidence type="ECO:0000313" key="1">
    <source>
        <dbReference type="EMBL" id="CUW03333.1"/>
    </source>
</evidence>
<accession>A0A9Q3SZL9</accession>
<dbReference type="SUPFAM" id="SSF160800">
    <property type="entry name" value="Lp2179-like"/>
    <property type="match status" value="1"/>
</dbReference>
<comment type="caution">
    <text evidence="2">The sequence shown here is derived from an EMBL/GenBank/DDBJ whole genome shotgun (WGS) entry which is preliminary data.</text>
</comment>